<gene>
    <name evidence="7" type="ORF">DQL93_06780</name>
</gene>
<dbReference type="InterPro" id="IPR004408">
    <property type="entry name" value="Biotin_CoA_COase_ligase"/>
</dbReference>
<evidence type="ECO:0000256" key="3">
    <source>
        <dbReference type="ARBA" id="ARBA00022840"/>
    </source>
</evidence>
<dbReference type="EC" id="6.3.4.15" evidence="5"/>
<dbReference type="SUPFAM" id="SSF50037">
    <property type="entry name" value="C-terminal domain of transcriptional repressors"/>
    <property type="match status" value="1"/>
</dbReference>
<dbReference type="OrthoDB" id="9807064at2"/>
<dbReference type="PROSITE" id="PS51733">
    <property type="entry name" value="BPL_LPL_CATALYTIC"/>
    <property type="match status" value="1"/>
</dbReference>
<dbReference type="InterPro" id="IPR004143">
    <property type="entry name" value="BPL_LPL_catalytic"/>
</dbReference>
<keyword evidence="1 7" id="KW-0436">Ligase</keyword>
<dbReference type="GO" id="GO:0005737">
    <property type="term" value="C:cytoplasm"/>
    <property type="evidence" value="ECO:0007669"/>
    <property type="project" value="TreeGrafter"/>
</dbReference>
<dbReference type="InterPro" id="IPR045864">
    <property type="entry name" value="aa-tRNA-synth_II/BPL/LPL"/>
</dbReference>
<dbReference type="NCBIfam" id="TIGR00121">
    <property type="entry name" value="birA_ligase"/>
    <property type="match status" value="1"/>
</dbReference>
<name>A0A061C9F1_LACDL</name>
<dbReference type="Pfam" id="PF02237">
    <property type="entry name" value="BPL_C"/>
    <property type="match status" value="1"/>
</dbReference>
<dbReference type="CDD" id="cd16442">
    <property type="entry name" value="BPL"/>
    <property type="match status" value="1"/>
</dbReference>
<dbReference type="AlphaFoldDB" id="A0A061C9F1"/>
<evidence type="ECO:0000259" key="6">
    <source>
        <dbReference type="PROSITE" id="PS51733"/>
    </source>
</evidence>
<evidence type="ECO:0000313" key="7">
    <source>
        <dbReference type="EMBL" id="AZA16235.1"/>
    </source>
</evidence>
<dbReference type="EMBL" id="CP031023">
    <property type="protein sequence ID" value="AZA16235.1"/>
    <property type="molecule type" value="Genomic_DNA"/>
</dbReference>
<dbReference type="InterPro" id="IPR003142">
    <property type="entry name" value="BPL_C"/>
</dbReference>
<reference evidence="7" key="1">
    <citation type="submission" date="2018-07" db="EMBL/GenBank/DDBJ databases">
        <authorList>
            <person name="Somerville V."/>
        </authorList>
    </citation>
    <scope>NUCLEOTIDE SEQUENCE</scope>
    <source>
        <strain evidence="7">NWC_2_2</strain>
    </source>
</reference>
<dbReference type="Gene3D" id="3.30.930.10">
    <property type="entry name" value="Bira Bifunctional Protein, Domain 2"/>
    <property type="match status" value="1"/>
</dbReference>
<dbReference type="GO" id="GO:0016740">
    <property type="term" value="F:transferase activity"/>
    <property type="evidence" value="ECO:0007669"/>
    <property type="project" value="UniProtKB-ARBA"/>
</dbReference>
<feature type="domain" description="BPL/LPL catalytic" evidence="6">
    <location>
        <begin position="1"/>
        <end position="164"/>
    </location>
</feature>
<dbReference type="Gene3D" id="2.30.30.100">
    <property type="match status" value="1"/>
</dbReference>
<dbReference type="SUPFAM" id="SSF55681">
    <property type="entry name" value="Class II aaRS and biotin synthetases"/>
    <property type="match status" value="1"/>
</dbReference>
<accession>A0A061C9F1</accession>
<dbReference type="RefSeq" id="WP_003611788.1">
    <property type="nucleotide sequence ID" value="NZ_BJLO01000005.1"/>
</dbReference>
<evidence type="ECO:0000256" key="2">
    <source>
        <dbReference type="ARBA" id="ARBA00022741"/>
    </source>
</evidence>
<dbReference type="PANTHER" id="PTHR12835:SF5">
    <property type="entry name" value="BIOTIN--PROTEIN LIGASE"/>
    <property type="match status" value="1"/>
</dbReference>
<dbReference type="InterPro" id="IPR008988">
    <property type="entry name" value="Transcriptional_repressor_C"/>
</dbReference>
<evidence type="ECO:0000256" key="5">
    <source>
        <dbReference type="ARBA" id="ARBA00024227"/>
    </source>
</evidence>
<proteinExistence type="predicted"/>
<protein>
    <recommendedName>
        <fullName evidence="5">biotin--[biotin carboxyl-carrier protein] ligase</fullName>
        <ecNumber evidence="5">6.3.4.15</ecNumber>
    </recommendedName>
</protein>
<dbReference type="GO" id="GO:0004077">
    <property type="term" value="F:biotin--[biotin carboxyl-carrier protein] ligase activity"/>
    <property type="evidence" value="ECO:0007669"/>
    <property type="project" value="UniProtKB-EC"/>
</dbReference>
<organism evidence="7">
    <name type="scientific">Lactobacillus delbrueckii subsp. lactis</name>
    <dbReference type="NCBI Taxonomy" id="29397"/>
    <lineage>
        <taxon>Bacteria</taxon>
        <taxon>Bacillati</taxon>
        <taxon>Bacillota</taxon>
        <taxon>Bacilli</taxon>
        <taxon>Lactobacillales</taxon>
        <taxon>Lactobacillaceae</taxon>
        <taxon>Lactobacillus</taxon>
    </lineage>
</organism>
<evidence type="ECO:0000256" key="4">
    <source>
        <dbReference type="ARBA" id="ARBA00023267"/>
    </source>
</evidence>
<keyword evidence="3" id="KW-0067">ATP-binding</keyword>
<evidence type="ECO:0000256" key="1">
    <source>
        <dbReference type="ARBA" id="ARBA00022598"/>
    </source>
</evidence>
<sequence length="221" mass="23930">MEIYCYLVLPSTQDLAKKLLEKKKPPFAVSALEQTQGYGKQGRAFYSPKNGLYLSVCLEKQENPLLTLAVGTAVADFLRARYGLEIGLKWANDLFYQGKKVAGILTEQVAGGIVVGLGLNLGAELPASLPQATRLLEAGDFDPLLADDLACVICRAASWQDCLPRYRELSILTGRRVTLKIAGRTISGTCAGFDDQGRLLLEKGGKISAWSSGEVIKTSFL</sequence>
<dbReference type="GO" id="GO:0005524">
    <property type="term" value="F:ATP binding"/>
    <property type="evidence" value="ECO:0007669"/>
    <property type="project" value="UniProtKB-KW"/>
</dbReference>
<keyword evidence="4" id="KW-0092">Biotin</keyword>
<dbReference type="PANTHER" id="PTHR12835">
    <property type="entry name" value="BIOTIN PROTEIN LIGASE"/>
    <property type="match status" value="1"/>
</dbReference>
<dbReference type="GO" id="GO:0009249">
    <property type="term" value="P:protein lipoylation"/>
    <property type="evidence" value="ECO:0007669"/>
    <property type="project" value="UniProtKB-ARBA"/>
</dbReference>
<keyword evidence="2" id="KW-0547">Nucleotide-binding</keyword>
<dbReference type="Pfam" id="PF03099">
    <property type="entry name" value="BPL_LplA_LipB"/>
    <property type="match status" value="1"/>
</dbReference>